<evidence type="ECO:0000313" key="8">
    <source>
        <dbReference type="EnsemblPlants" id="OPUNC01G16170.1"/>
    </source>
</evidence>
<evidence type="ECO:0000256" key="1">
    <source>
        <dbReference type="ARBA" id="ARBA00022603"/>
    </source>
</evidence>
<keyword evidence="3 5" id="KW-0949">S-adenosyl-L-methionine</keyword>
<keyword evidence="2 5" id="KW-0808">Transferase</keyword>
<dbReference type="PROSITE" id="PS01131">
    <property type="entry name" value="RRNA_A_DIMETH"/>
    <property type="match status" value="1"/>
</dbReference>
<dbReference type="SUPFAM" id="SSF53335">
    <property type="entry name" value="S-adenosyl-L-methionine-dependent methyltransferases"/>
    <property type="match status" value="1"/>
</dbReference>
<dbReference type="Gene3D" id="3.40.50.150">
    <property type="entry name" value="Vaccinia Virus protein VP39"/>
    <property type="match status" value="1"/>
</dbReference>
<feature type="compositionally biased region" description="Basic and acidic residues" evidence="6">
    <location>
        <begin position="407"/>
        <end position="419"/>
    </location>
</feature>
<evidence type="ECO:0000256" key="4">
    <source>
        <dbReference type="ARBA" id="ARBA00022884"/>
    </source>
</evidence>
<feature type="binding site" evidence="5">
    <location>
        <position position="280"/>
    </location>
    <ligand>
        <name>S-adenosyl-L-methionine</name>
        <dbReference type="ChEBI" id="CHEBI:59789"/>
    </ligand>
</feature>
<feature type="binding site" evidence="5">
    <location>
        <position position="265"/>
    </location>
    <ligand>
        <name>S-adenosyl-L-methionine</name>
        <dbReference type="ChEBI" id="CHEBI:59789"/>
    </ligand>
</feature>
<keyword evidence="1 5" id="KW-0489">Methyltransferase</keyword>
<dbReference type="PANTHER" id="PTHR36077:SF1">
    <property type="entry name" value="HOMEOBOX PROSPERO PROTEIN"/>
    <property type="match status" value="1"/>
</dbReference>
<feature type="binding site" evidence="5">
    <location>
        <position position="220"/>
    </location>
    <ligand>
        <name>S-adenosyl-L-methionine</name>
        <dbReference type="ChEBI" id="CHEBI:59789"/>
    </ligand>
</feature>
<dbReference type="InterPro" id="IPR001737">
    <property type="entry name" value="KsgA/Erm"/>
</dbReference>
<evidence type="ECO:0000256" key="3">
    <source>
        <dbReference type="ARBA" id="ARBA00022691"/>
    </source>
</evidence>
<comment type="similarity">
    <text evidence="5">Belongs to the class I-like SAM-binding methyltransferase superfamily. rRNA adenine N(6)-methyltransferase family.</text>
</comment>
<dbReference type="Pfam" id="PF00398">
    <property type="entry name" value="RrnaAD"/>
    <property type="match status" value="1"/>
</dbReference>
<dbReference type="InterPro" id="IPR029063">
    <property type="entry name" value="SAM-dependent_MTases_sf"/>
</dbReference>
<dbReference type="PANTHER" id="PTHR36077">
    <property type="entry name" value="BNAA02G07370D PROTEIN"/>
    <property type="match status" value="1"/>
</dbReference>
<dbReference type="STRING" id="4537.A0A0E0JIU3"/>
<dbReference type="eggNOG" id="KOG0820">
    <property type="taxonomic scope" value="Eukaryota"/>
</dbReference>
<evidence type="ECO:0000256" key="2">
    <source>
        <dbReference type="ARBA" id="ARBA00022679"/>
    </source>
</evidence>
<evidence type="ECO:0000313" key="9">
    <source>
        <dbReference type="Proteomes" id="UP000026962"/>
    </source>
</evidence>
<dbReference type="Proteomes" id="UP000026962">
    <property type="component" value="Chromosome 1"/>
</dbReference>
<dbReference type="SMART" id="SM00650">
    <property type="entry name" value="rADc"/>
    <property type="match status" value="1"/>
</dbReference>
<evidence type="ECO:0000259" key="7">
    <source>
        <dbReference type="SMART" id="SM00650"/>
    </source>
</evidence>
<dbReference type="EnsemblPlants" id="OPUNC01G16170.1">
    <property type="protein sequence ID" value="OPUNC01G16170.1"/>
    <property type="gene ID" value="OPUNC01G16170"/>
</dbReference>
<accession>A0A0E0JIU3</accession>
<feature type="binding site" evidence="5">
    <location>
        <position position="195"/>
    </location>
    <ligand>
        <name>S-adenosyl-L-methionine</name>
        <dbReference type="ChEBI" id="CHEBI:59789"/>
    </ligand>
</feature>
<keyword evidence="4 5" id="KW-0694">RNA-binding</keyword>
<dbReference type="GO" id="GO:0000179">
    <property type="term" value="F:rRNA (adenine-N6,N6-)-dimethyltransferase activity"/>
    <property type="evidence" value="ECO:0007669"/>
    <property type="project" value="UniProtKB-UniRule"/>
</dbReference>
<evidence type="ECO:0000256" key="5">
    <source>
        <dbReference type="PROSITE-ProRule" id="PRU01026"/>
    </source>
</evidence>
<protein>
    <submittedName>
        <fullName evidence="8">rRNA adenine N(6)-methyltransferase</fullName>
    </submittedName>
</protein>
<keyword evidence="9" id="KW-1185">Reference proteome</keyword>
<dbReference type="GO" id="GO:0003723">
    <property type="term" value="F:RNA binding"/>
    <property type="evidence" value="ECO:0007669"/>
    <property type="project" value="UniProtKB-UniRule"/>
</dbReference>
<feature type="region of interest" description="Disordered" evidence="6">
    <location>
        <begin position="392"/>
        <end position="457"/>
    </location>
</feature>
<dbReference type="InterPro" id="IPR020598">
    <property type="entry name" value="rRNA_Ade_methylase_Trfase_N"/>
</dbReference>
<feature type="domain" description="Ribosomal RNA adenine methylase transferase N-terminal" evidence="7">
    <location>
        <begin position="200"/>
        <end position="365"/>
    </location>
</feature>
<sequence>MLRGFPQARRLLRRMGFEKEDAYFWKQMGKGMLCTYALFGAAWLWNETSPLGWWTLKPRPKEEREMAHLYERRMFPYPGDEEAVEEFIKSGGALGTTIGPKGFADSNMDSDNMQKQLQSKKFDQEAQKLWFRMRNEVVQELQEKGFDESPSSGPNAAALATSAPNRPRLRRAVAAAWHWHGGGFRLHKARGQHLLTNPRVLDVIIAHATPHPGNAVLETGPGTGNITARLLASPAASIAAVEVDAVTARAAGLGLAHKLTVTKGDAMAVGLPEFDICIVSISYGISSPLTAKLLFGLYRFRAVTLLVQAQFVRRLMGAPGHGEHNLLTTNARLVADMRLLMDVSRTEFVPMPIVDSSIVEFRPKQVRPKEFVTGVDLDEWLEFTRTAQAPAAALAAAQEEEKQEEEDTRRHLQAGRDGHGAINAISESQGHSGGGSKDGVVVTGNNEDDCDGSDTSGFSKEEVVAFKERIAGALQSAALANKMASQLPNDELLRLLRLFIHRGIRFRRE</sequence>
<dbReference type="CDD" id="cd02440">
    <property type="entry name" value="AdoMet_MTases"/>
    <property type="match status" value="1"/>
</dbReference>
<reference evidence="8" key="1">
    <citation type="submission" date="2015-04" db="UniProtKB">
        <authorList>
            <consortium name="EnsemblPlants"/>
        </authorList>
    </citation>
    <scope>IDENTIFICATION</scope>
</reference>
<dbReference type="PROSITE" id="PS51689">
    <property type="entry name" value="SAM_RNA_A_N6_MT"/>
    <property type="match status" value="1"/>
</dbReference>
<dbReference type="Gene3D" id="1.10.8.480">
    <property type="match status" value="1"/>
</dbReference>
<evidence type="ECO:0000256" key="6">
    <source>
        <dbReference type="SAM" id="MobiDB-lite"/>
    </source>
</evidence>
<feature type="binding site" evidence="5">
    <location>
        <position position="193"/>
    </location>
    <ligand>
        <name>S-adenosyl-L-methionine</name>
        <dbReference type="ChEBI" id="CHEBI:59789"/>
    </ligand>
</feature>
<feature type="binding site" evidence="5">
    <location>
        <position position="242"/>
    </location>
    <ligand>
        <name>S-adenosyl-L-methionine</name>
        <dbReference type="ChEBI" id="CHEBI:59789"/>
    </ligand>
</feature>
<reference evidence="8" key="2">
    <citation type="submission" date="2018-05" db="EMBL/GenBank/DDBJ databases">
        <title>OpunRS2 (Oryza punctata Reference Sequence Version 2).</title>
        <authorList>
            <person name="Zhang J."/>
            <person name="Kudrna D."/>
            <person name="Lee S."/>
            <person name="Talag J."/>
            <person name="Welchert J."/>
            <person name="Wing R.A."/>
        </authorList>
    </citation>
    <scope>NUCLEOTIDE SEQUENCE [LARGE SCALE GENOMIC DNA]</scope>
</reference>
<dbReference type="AlphaFoldDB" id="A0A0E0JIU3"/>
<dbReference type="InterPro" id="IPR020596">
    <property type="entry name" value="rRNA_Ade_Mease_Trfase_CS"/>
</dbReference>
<organism evidence="8">
    <name type="scientific">Oryza punctata</name>
    <name type="common">Red rice</name>
    <dbReference type="NCBI Taxonomy" id="4537"/>
    <lineage>
        <taxon>Eukaryota</taxon>
        <taxon>Viridiplantae</taxon>
        <taxon>Streptophyta</taxon>
        <taxon>Embryophyta</taxon>
        <taxon>Tracheophyta</taxon>
        <taxon>Spermatophyta</taxon>
        <taxon>Magnoliopsida</taxon>
        <taxon>Liliopsida</taxon>
        <taxon>Poales</taxon>
        <taxon>Poaceae</taxon>
        <taxon>BOP clade</taxon>
        <taxon>Oryzoideae</taxon>
        <taxon>Oryzeae</taxon>
        <taxon>Oryzinae</taxon>
        <taxon>Oryza</taxon>
    </lineage>
</organism>
<name>A0A0E0JIU3_ORYPU</name>
<dbReference type="HOGENOM" id="CLU_041220_2_0_1"/>
<proteinExistence type="inferred from homology"/>
<dbReference type="Gramene" id="OPUNC01G16170.1">
    <property type="protein sequence ID" value="OPUNC01G16170.1"/>
    <property type="gene ID" value="OPUNC01G16170"/>
</dbReference>